<feature type="compositionally biased region" description="Acidic residues" evidence="1">
    <location>
        <begin position="80"/>
        <end position="108"/>
    </location>
</feature>
<evidence type="ECO:0000313" key="2">
    <source>
        <dbReference type="EMBL" id="KAD4384732.1"/>
    </source>
</evidence>
<protein>
    <submittedName>
        <fullName evidence="2">Uncharacterized protein</fullName>
    </submittedName>
</protein>
<gene>
    <name evidence="2" type="ORF">E3N88_24900</name>
</gene>
<proteinExistence type="predicted"/>
<keyword evidence="3" id="KW-1185">Reference proteome</keyword>
<dbReference type="AlphaFoldDB" id="A0A5N6N449"/>
<name>A0A5N6N449_9ASTR</name>
<accession>A0A5N6N449</accession>
<evidence type="ECO:0000256" key="1">
    <source>
        <dbReference type="SAM" id="MobiDB-lite"/>
    </source>
</evidence>
<reference evidence="2 3" key="1">
    <citation type="submission" date="2019-05" db="EMBL/GenBank/DDBJ databases">
        <title>Mikania micrantha, genome provides insights into the molecular mechanism of rapid growth.</title>
        <authorList>
            <person name="Liu B."/>
        </authorList>
    </citation>
    <scope>NUCLEOTIDE SEQUENCE [LARGE SCALE GENOMIC DNA]</scope>
    <source>
        <strain evidence="2">NLD-2019</strain>
        <tissue evidence="2">Leaf</tissue>
    </source>
</reference>
<feature type="region of interest" description="Disordered" evidence="1">
    <location>
        <begin position="78"/>
        <end position="116"/>
    </location>
</feature>
<dbReference type="Proteomes" id="UP000326396">
    <property type="component" value="Linkage Group LG3"/>
</dbReference>
<dbReference type="EMBL" id="SZYD01000013">
    <property type="protein sequence ID" value="KAD4384732.1"/>
    <property type="molecule type" value="Genomic_DNA"/>
</dbReference>
<organism evidence="2 3">
    <name type="scientific">Mikania micrantha</name>
    <name type="common">bitter vine</name>
    <dbReference type="NCBI Taxonomy" id="192012"/>
    <lineage>
        <taxon>Eukaryota</taxon>
        <taxon>Viridiplantae</taxon>
        <taxon>Streptophyta</taxon>
        <taxon>Embryophyta</taxon>
        <taxon>Tracheophyta</taxon>
        <taxon>Spermatophyta</taxon>
        <taxon>Magnoliopsida</taxon>
        <taxon>eudicotyledons</taxon>
        <taxon>Gunneridae</taxon>
        <taxon>Pentapetalae</taxon>
        <taxon>asterids</taxon>
        <taxon>campanulids</taxon>
        <taxon>Asterales</taxon>
        <taxon>Asteraceae</taxon>
        <taxon>Asteroideae</taxon>
        <taxon>Heliantheae alliance</taxon>
        <taxon>Eupatorieae</taxon>
        <taxon>Mikania</taxon>
    </lineage>
</organism>
<sequence>MMEMSFDTIKQLLPYIGYPGLGVSNADSGLLKQLKFLVMSKFHSKSWGYKKTKRMLLLKDKVTVKLLSCMLPKAPPLQEREEEDVVMLSIEDDKEESDDIDEEDEGNGNEEPTCLR</sequence>
<evidence type="ECO:0000313" key="3">
    <source>
        <dbReference type="Proteomes" id="UP000326396"/>
    </source>
</evidence>
<comment type="caution">
    <text evidence="2">The sequence shown here is derived from an EMBL/GenBank/DDBJ whole genome shotgun (WGS) entry which is preliminary data.</text>
</comment>